<dbReference type="EMBL" id="JACHXD010000012">
    <property type="protein sequence ID" value="MBB3120933.1"/>
    <property type="molecule type" value="Genomic_DNA"/>
</dbReference>
<evidence type="ECO:0000313" key="11">
    <source>
        <dbReference type="Proteomes" id="UP000541535"/>
    </source>
</evidence>
<feature type="transmembrane region" description="Helical" evidence="8">
    <location>
        <begin position="83"/>
        <end position="108"/>
    </location>
</feature>
<dbReference type="Proteomes" id="UP000541535">
    <property type="component" value="Unassembled WGS sequence"/>
</dbReference>
<dbReference type="PRINTS" id="PR01035">
    <property type="entry name" value="TCRTETA"/>
</dbReference>
<evidence type="ECO:0000256" key="5">
    <source>
        <dbReference type="ARBA" id="ARBA00022692"/>
    </source>
</evidence>
<feature type="transmembrane region" description="Helical" evidence="8">
    <location>
        <begin position="346"/>
        <end position="372"/>
    </location>
</feature>
<evidence type="ECO:0000256" key="1">
    <source>
        <dbReference type="ARBA" id="ARBA00003279"/>
    </source>
</evidence>
<proteinExistence type="inferred from homology"/>
<evidence type="ECO:0000256" key="8">
    <source>
        <dbReference type="SAM" id="Phobius"/>
    </source>
</evidence>
<reference evidence="10 11" key="1">
    <citation type="submission" date="2020-08" db="EMBL/GenBank/DDBJ databases">
        <title>Genomic Encyclopedia of Type Strains, Phase III (KMG-III): the genomes of soil and plant-associated and newly described type strains.</title>
        <authorList>
            <person name="Whitman W."/>
        </authorList>
    </citation>
    <scope>NUCLEOTIDE SEQUENCE [LARGE SCALE GENOMIC DNA]</scope>
    <source>
        <strain evidence="10 11">CECT 8897</strain>
    </source>
</reference>
<protein>
    <submittedName>
        <fullName evidence="10">DHA1 family tetracycline resistance protein-like MFS transporter</fullName>
    </submittedName>
</protein>
<comment type="similarity">
    <text evidence="3">Belongs to the major facilitator superfamily. TCR/Tet family.</text>
</comment>
<name>A0A7W5BDI4_9BURK</name>
<dbReference type="PROSITE" id="PS50850">
    <property type="entry name" value="MFS"/>
    <property type="match status" value="1"/>
</dbReference>
<evidence type="ECO:0000313" key="10">
    <source>
        <dbReference type="EMBL" id="MBB3120933.1"/>
    </source>
</evidence>
<dbReference type="PANTHER" id="PTHR23504:SF15">
    <property type="entry name" value="MAJOR FACILITATOR SUPERFAMILY (MFS) PROFILE DOMAIN-CONTAINING PROTEIN"/>
    <property type="match status" value="1"/>
</dbReference>
<dbReference type="PROSITE" id="PS00216">
    <property type="entry name" value="SUGAR_TRANSPORT_1"/>
    <property type="match status" value="1"/>
</dbReference>
<feature type="transmembrane region" description="Helical" evidence="8">
    <location>
        <begin position="12"/>
        <end position="38"/>
    </location>
</feature>
<evidence type="ECO:0000256" key="7">
    <source>
        <dbReference type="ARBA" id="ARBA00023136"/>
    </source>
</evidence>
<keyword evidence="7 8" id="KW-0472">Membrane</keyword>
<evidence type="ECO:0000259" key="9">
    <source>
        <dbReference type="PROSITE" id="PS50850"/>
    </source>
</evidence>
<feature type="transmembrane region" description="Helical" evidence="8">
    <location>
        <begin position="289"/>
        <end position="307"/>
    </location>
</feature>
<sequence length="422" mass="44527">MTSNPAKRDSNAAMPFIMLTVLIDMMSVGLTVPVLAPLMGSFTTSQADQAFWYGVVVVAFAIGNFFASPILGALSDAYGRRPVLLLGFCGLALNFFATGFATALWMLVAVRLVGGAMQANGAVANAYVADITATPEERARRFGMLGAMFGLGFILGPVVGGLLGSIHLQLPFIVAGSLALINLLYGCFVLPESLPPERRRPFAWRMANPFTSLRALARLDGNGRLVTAFALTTLAQTIGFIIWVIYGNFKFGWGPQESGWSLAAIGVMSVIVQGVLLKSLLKALGSHRLAMAGMFSASVANVLYGLANEGWMFYAIIVANGLGYIVTSTIQSIISSSADARSQGNTMGAVSSIGSLMAVVAPLLGAPLLALISEMPRGDWRMGAPFYFCCLLQASAAAFALWQFRRDRGRGAAPKPAAEAAG</sequence>
<dbReference type="RefSeq" id="WP_221208195.1">
    <property type="nucleotide sequence ID" value="NZ_JACHXD010000012.1"/>
</dbReference>
<feature type="transmembrane region" description="Helical" evidence="8">
    <location>
        <begin position="258"/>
        <end position="277"/>
    </location>
</feature>
<dbReference type="Pfam" id="PF07690">
    <property type="entry name" value="MFS_1"/>
    <property type="match status" value="1"/>
</dbReference>
<dbReference type="GO" id="GO:0022857">
    <property type="term" value="F:transmembrane transporter activity"/>
    <property type="evidence" value="ECO:0007669"/>
    <property type="project" value="InterPro"/>
</dbReference>
<feature type="transmembrane region" description="Helical" evidence="8">
    <location>
        <begin position="225"/>
        <end position="246"/>
    </location>
</feature>
<organism evidence="10 11">
    <name type="scientific">Pseudoduganella violacea</name>
    <dbReference type="NCBI Taxonomy" id="1715466"/>
    <lineage>
        <taxon>Bacteria</taxon>
        <taxon>Pseudomonadati</taxon>
        <taxon>Pseudomonadota</taxon>
        <taxon>Betaproteobacteria</taxon>
        <taxon>Burkholderiales</taxon>
        <taxon>Oxalobacteraceae</taxon>
        <taxon>Telluria group</taxon>
        <taxon>Pseudoduganella</taxon>
    </lineage>
</organism>
<dbReference type="InterPro" id="IPR036259">
    <property type="entry name" value="MFS_trans_sf"/>
</dbReference>
<dbReference type="InterPro" id="IPR001958">
    <property type="entry name" value="Tet-R_TetA/multi-R_MdtG-like"/>
</dbReference>
<feature type="transmembrane region" description="Helical" evidence="8">
    <location>
        <begin position="142"/>
        <end position="164"/>
    </location>
</feature>
<keyword evidence="11" id="KW-1185">Reference proteome</keyword>
<dbReference type="InterPro" id="IPR020846">
    <property type="entry name" value="MFS_dom"/>
</dbReference>
<feature type="transmembrane region" description="Helical" evidence="8">
    <location>
        <begin position="50"/>
        <end position="71"/>
    </location>
</feature>
<dbReference type="Gene3D" id="1.20.1250.20">
    <property type="entry name" value="MFS general substrate transporter like domains"/>
    <property type="match status" value="1"/>
</dbReference>
<comment type="caution">
    <text evidence="10">The sequence shown here is derived from an EMBL/GenBank/DDBJ whole genome shotgun (WGS) entry which is preliminary data.</text>
</comment>
<feature type="transmembrane region" description="Helical" evidence="8">
    <location>
        <begin position="170"/>
        <end position="190"/>
    </location>
</feature>
<keyword evidence="5 8" id="KW-0812">Transmembrane</keyword>
<dbReference type="GO" id="GO:0016020">
    <property type="term" value="C:membrane"/>
    <property type="evidence" value="ECO:0007669"/>
    <property type="project" value="UniProtKB-SubCell"/>
</dbReference>
<gene>
    <name evidence="10" type="ORF">FHS03_004006</name>
</gene>
<feature type="domain" description="Major facilitator superfamily (MFS) profile" evidence="9">
    <location>
        <begin position="13"/>
        <end position="408"/>
    </location>
</feature>
<keyword evidence="6 8" id="KW-1133">Transmembrane helix</keyword>
<dbReference type="InterPro" id="IPR011701">
    <property type="entry name" value="MFS"/>
</dbReference>
<feature type="transmembrane region" description="Helical" evidence="8">
    <location>
        <begin position="313"/>
        <end position="334"/>
    </location>
</feature>
<comment type="function">
    <text evidence="1">Resistance to tetracycline by an active tetracycline efflux. This is an energy-dependent process that decreases the accumulation of the antibiotic in whole cells. This protein functions as a metal-tetracycline/H(+) antiporter.</text>
</comment>
<keyword evidence="4" id="KW-0813">Transport</keyword>
<dbReference type="AlphaFoldDB" id="A0A7W5BDI4"/>
<evidence type="ECO:0000256" key="3">
    <source>
        <dbReference type="ARBA" id="ARBA00007520"/>
    </source>
</evidence>
<dbReference type="InterPro" id="IPR005829">
    <property type="entry name" value="Sugar_transporter_CS"/>
</dbReference>
<dbReference type="SUPFAM" id="SSF103473">
    <property type="entry name" value="MFS general substrate transporter"/>
    <property type="match status" value="1"/>
</dbReference>
<evidence type="ECO:0000256" key="2">
    <source>
        <dbReference type="ARBA" id="ARBA00004141"/>
    </source>
</evidence>
<evidence type="ECO:0000256" key="4">
    <source>
        <dbReference type="ARBA" id="ARBA00022448"/>
    </source>
</evidence>
<comment type="subcellular location">
    <subcellularLocation>
        <location evidence="2">Membrane</location>
        <topology evidence="2">Multi-pass membrane protein</topology>
    </subcellularLocation>
</comment>
<dbReference type="PANTHER" id="PTHR23504">
    <property type="entry name" value="MAJOR FACILITATOR SUPERFAMILY DOMAIN-CONTAINING PROTEIN 10"/>
    <property type="match status" value="1"/>
</dbReference>
<accession>A0A7W5BDI4</accession>
<feature type="transmembrane region" description="Helical" evidence="8">
    <location>
        <begin position="384"/>
        <end position="402"/>
    </location>
</feature>
<evidence type="ECO:0000256" key="6">
    <source>
        <dbReference type="ARBA" id="ARBA00022989"/>
    </source>
</evidence>